<name>A0A2I2FTK5_9EURO</name>
<sequence length="152" mass="17182">MDDSICIDNDIDNDELTVQFWLSCSTLLSSARCEPAGIVKDHQLILMTPNLLAKCPQLVETTPHGSHGRVLLRVRVEGMDTGKEDSSDFSDEQEVLPFKEVDPFPELHNKVPESPVDLWGSSFEQYIDIGRSFDLHFTLMTRVIDWMISVST</sequence>
<evidence type="ECO:0000313" key="1">
    <source>
        <dbReference type="EMBL" id="PLB43907.1"/>
    </source>
</evidence>
<proteinExistence type="predicted"/>
<gene>
    <name evidence="1" type="ORF">P170DRAFT_480856</name>
</gene>
<dbReference type="RefSeq" id="XP_024699209.1">
    <property type="nucleotide sequence ID" value="XM_024853817.1"/>
</dbReference>
<organism evidence="1 2">
    <name type="scientific">Aspergillus steynii IBT 23096</name>
    <dbReference type="NCBI Taxonomy" id="1392250"/>
    <lineage>
        <taxon>Eukaryota</taxon>
        <taxon>Fungi</taxon>
        <taxon>Dikarya</taxon>
        <taxon>Ascomycota</taxon>
        <taxon>Pezizomycotina</taxon>
        <taxon>Eurotiomycetes</taxon>
        <taxon>Eurotiomycetidae</taxon>
        <taxon>Eurotiales</taxon>
        <taxon>Aspergillaceae</taxon>
        <taxon>Aspergillus</taxon>
        <taxon>Aspergillus subgen. Circumdati</taxon>
    </lineage>
</organism>
<dbReference type="Proteomes" id="UP000234275">
    <property type="component" value="Unassembled WGS sequence"/>
</dbReference>
<dbReference type="EMBL" id="MSFO01000010">
    <property type="protein sequence ID" value="PLB43907.1"/>
    <property type="molecule type" value="Genomic_DNA"/>
</dbReference>
<protein>
    <submittedName>
        <fullName evidence="1">Uncharacterized protein</fullName>
    </submittedName>
</protein>
<dbReference type="GeneID" id="36561515"/>
<accession>A0A2I2FTK5</accession>
<dbReference type="VEuPathDB" id="FungiDB:P170DRAFT_480856"/>
<comment type="caution">
    <text evidence="1">The sequence shown here is derived from an EMBL/GenBank/DDBJ whole genome shotgun (WGS) entry which is preliminary data.</text>
</comment>
<evidence type="ECO:0000313" key="2">
    <source>
        <dbReference type="Proteomes" id="UP000234275"/>
    </source>
</evidence>
<dbReference type="AlphaFoldDB" id="A0A2I2FTK5"/>
<keyword evidence="2" id="KW-1185">Reference proteome</keyword>
<reference evidence="1 2" key="1">
    <citation type="submission" date="2016-12" db="EMBL/GenBank/DDBJ databases">
        <title>The genomes of Aspergillus section Nigri reveals drivers in fungal speciation.</title>
        <authorList>
            <consortium name="DOE Joint Genome Institute"/>
            <person name="Vesth T.C."/>
            <person name="Nybo J."/>
            <person name="Theobald S."/>
            <person name="Brandl J."/>
            <person name="Frisvad J.C."/>
            <person name="Nielsen K.F."/>
            <person name="Lyhne E.K."/>
            <person name="Kogle M.E."/>
            <person name="Kuo A."/>
            <person name="Riley R."/>
            <person name="Clum A."/>
            <person name="Nolan M."/>
            <person name="Lipzen A."/>
            <person name="Salamov A."/>
            <person name="Henrissat B."/>
            <person name="Wiebenga A."/>
            <person name="De Vries R.P."/>
            <person name="Grigoriev I.V."/>
            <person name="Mortensen U.H."/>
            <person name="Andersen M.R."/>
            <person name="Baker S.E."/>
        </authorList>
    </citation>
    <scope>NUCLEOTIDE SEQUENCE [LARGE SCALE GENOMIC DNA]</scope>
    <source>
        <strain evidence="1 2">IBT 23096</strain>
    </source>
</reference>